<evidence type="ECO:0000313" key="1">
    <source>
        <dbReference type="EMBL" id="CRK98055.1"/>
    </source>
</evidence>
<dbReference type="EMBL" id="CVRI01000047">
    <property type="protein sequence ID" value="CRK98055.1"/>
    <property type="molecule type" value="Genomic_DNA"/>
</dbReference>
<name>A0A1J1ICP6_9DIPT</name>
<reference evidence="1 2" key="1">
    <citation type="submission" date="2015-04" db="EMBL/GenBank/DDBJ databases">
        <authorList>
            <person name="Syromyatnikov M.Y."/>
            <person name="Popov V.N."/>
        </authorList>
    </citation>
    <scope>NUCLEOTIDE SEQUENCE [LARGE SCALE GENOMIC DNA]</scope>
</reference>
<evidence type="ECO:0000313" key="2">
    <source>
        <dbReference type="Proteomes" id="UP000183832"/>
    </source>
</evidence>
<sequence>MLLTCLKQNDATILLLTKKLQDAFVQKIEKLSETFHGRYLPIFGNLILEFVKNSFNWMNFGRKLSKAKVWNCKLICFKEFPQMLILISQEIFKT</sequence>
<dbReference type="AlphaFoldDB" id="A0A1J1ICP6"/>
<dbReference type="Proteomes" id="UP000183832">
    <property type="component" value="Unassembled WGS sequence"/>
</dbReference>
<organism evidence="1 2">
    <name type="scientific">Clunio marinus</name>
    <dbReference type="NCBI Taxonomy" id="568069"/>
    <lineage>
        <taxon>Eukaryota</taxon>
        <taxon>Metazoa</taxon>
        <taxon>Ecdysozoa</taxon>
        <taxon>Arthropoda</taxon>
        <taxon>Hexapoda</taxon>
        <taxon>Insecta</taxon>
        <taxon>Pterygota</taxon>
        <taxon>Neoptera</taxon>
        <taxon>Endopterygota</taxon>
        <taxon>Diptera</taxon>
        <taxon>Nematocera</taxon>
        <taxon>Chironomoidea</taxon>
        <taxon>Chironomidae</taxon>
        <taxon>Clunio</taxon>
    </lineage>
</organism>
<accession>A0A1J1ICP6</accession>
<protein>
    <submittedName>
        <fullName evidence="1">CLUMA_CG011424, isoform A</fullName>
    </submittedName>
</protein>
<gene>
    <name evidence="1" type="ORF">CLUMA_CG011424</name>
</gene>
<proteinExistence type="predicted"/>
<keyword evidence="2" id="KW-1185">Reference proteome</keyword>